<reference evidence="4 5" key="1">
    <citation type="journal article" date="2016" name="Sci. Rep.">
        <title>Peltaster fructicola genome reveals evolution from an invasive phytopathogen to an ectophytic parasite.</title>
        <authorList>
            <person name="Xu C."/>
            <person name="Chen H."/>
            <person name="Gleason M.L."/>
            <person name="Xu J.R."/>
            <person name="Liu H."/>
            <person name="Zhang R."/>
            <person name="Sun G."/>
        </authorList>
    </citation>
    <scope>NUCLEOTIDE SEQUENCE [LARGE SCALE GENOMIC DNA]</scope>
    <source>
        <strain evidence="4 5">LNHT1506</strain>
    </source>
</reference>
<keyword evidence="2" id="KW-0396">Initiation factor</keyword>
<proteinExistence type="inferred from homology"/>
<accession>A0A6H0XJT8</accession>
<dbReference type="GO" id="GO:0005739">
    <property type="term" value="C:mitochondrion"/>
    <property type="evidence" value="ECO:0007669"/>
    <property type="project" value="TreeGrafter"/>
</dbReference>
<dbReference type="GO" id="GO:0043022">
    <property type="term" value="F:ribosome binding"/>
    <property type="evidence" value="ECO:0007669"/>
    <property type="project" value="TreeGrafter"/>
</dbReference>
<keyword evidence="5" id="KW-1185">Reference proteome</keyword>
<dbReference type="GO" id="GO:0070124">
    <property type="term" value="P:mitochondrial translational initiation"/>
    <property type="evidence" value="ECO:0007669"/>
    <property type="project" value="TreeGrafter"/>
</dbReference>
<dbReference type="OrthoDB" id="21573at2759"/>
<protein>
    <recommendedName>
        <fullName evidence="6">Translation initiation factor 3 N-terminal domain-containing protein</fullName>
    </recommendedName>
</protein>
<dbReference type="AlphaFoldDB" id="A0A6H0XJT8"/>
<dbReference type="GO" id="GO:0032790">
    <property type="term" value="P:ribosome disassembly"/>
    <property type="evidence" value="ECO:0007669"/>
    <property type="project" value="TreeGrafter"/>
</dbReference>
<dbReference type="PANTHER" id="PTHR10938:SF0">
    <property type="entry name" value="TRANSLATION INITIATION FACTOR IF-3, MITOCHONDRIAL"/>
    <property type="match status" value="1"/>
</dbReference>
<comment type="similarity">
    <text evidence="1">Belongs to the IF-3 family.</text>
</comment>
<keyword evidence="3" id="KW-0648">Protein biosynthesis</keyword>
<evidence type="ECO:0000313" key="4">
    <source>
        <dbReference type="EMBL" id="QIW94983.1"/>
    </source>
</evidence>
<evidence type="ECO:0000256" key="2">
    <source>
        <dbReference type="ARBA" id="ARBA00022540"/>
    </source>
</evidence>
<dbReference type="InterPro" id="IPR001288">
    <property type="entry name" value="Translation_initiation_fac_3"/>
</dbReference>
<evidence type="ECO:0008006" key="6">
    <source>
        <dbReference type="Google" id="ProtNLM"/>
    </source>
</evidence>
<dbReference type="SUPFAM" id="SSF55200">
    <property type="entry name" value="Translation initiation factor IF3, C-terminal domain"/>
    <property type="match status" value="1"/>
</dbReference>
<dbReference type="PANTHER" id="PTHR10938">
    <property type="entry name" value="TRANSLATION INITIATION FACTOR IF-3"/>
    <property type="match status" value="1"/>
</dbReference>
<organism evidence="4 5">
    <name type="scientific">Peltaster fructicola</name>
    <dbReference type="NCBI Taxonomy" id="286661"/>
    <lineage>
        <taxon>Eukaryota</taxon>
        <taxon>Fungi</taxon>
        <taxon>Dikarya</taxon>
        <taxon>Ascomycota</taxon>
        <taxon>Pezizomycotina</taxon>
        <taxon>Dothideomycetes</taxon>
        <taxon>Dothideomycetes incertae sedis</taxon>
        <taxon>Peltaster</taxon>
    </lineage>
</organism>
<dbReference type="Gene3D" id="3.30.110.10">
    <property type="entry name" value="Translation initiation factor 3 (IF-3), C-terminal domain"/>
    <property type="match status" value="1"/>
</dbReference>
<evidence type="ECO:0000256" key="3">
    <source>
        <dbReference type="ARBA" id="ARBA00022917"/>
    </source>
</evidence>
<sequence length="256" mass="28885">MAKHSPLGPAQALYRVFAAQLSLLRLPQLPRTRFLASTSPVYIVQQRRELTRRKTAKPEIRKEKWNEEIQGDRIILVDQETGKLQPPVDKRGVLMNLDLNTHRLVQVEAGNAKTPDRLAICKIIDKKAQINARRERKEANKDATKARAMAISLKTIELNWAIDPNDLGHRLDKFRSFLQEGRKVDVVLAPKKRGRLASPEECRNVISRIQDVVKDTKGATASKPMEGKIGGVAMFSYQGRAITPVTSKDEELPMHS</sequence>
<evidence type="ECO:0000256" key="1">
    <source>
        <dbReference type="ARBA" id="ARBA00005439"/>
    </source>
</evidence>
<dbReference type="EMBL" id="CP051139">
    <property type="protein sequence ID" value="QIW94983.1"/>
    <property type="molecule type" value="Genomic_DNA"/>
</dbReference>
<evidence type="ECO:0000313" key="5">
    <source>
        <dbReference type="Proteomes" id="UP000503462"/>
    </source>
</evidence>
<dbReference type="GO" id="GO:0003743">
    <property type="term" value="F:translation initiation factor activity"/>
    <property type="evidence" value="ECO:0007669"/>
    <property type="project" value="UniProtKB-KW"/>
</dbReference>
<dbReference type="InterPro" id="IPR036788">
    <property type="entry name" value="T_IF-3_C_sf"/>
</dbReference>
<gene>
    <name evidence="4" type="ORF">AMS68_000501</name>
</gene>
<name>A0A6H0XJT8_9PEZI</name>
<dbReference type="Proteomes" id="UP000503462">
    <property type="component" value="Chromosome 1"/>
</dbReference>